<evidence type="ECO:0000256" key="2">
    <source>
        <dbReference type="ARBA" id="ARBA00022490"/>
    </source>
</evidence>
<keyword evidence="4 11" id="KW-0288">FMN</keyword>
<comment type="function">
    <text evidence="11">Involved in the biosynthesis of isoprenoids. Catalyzes the 1,3-allylic rearrangement of the homoallylic substrate isopentenyl (IPP) to its allylic isomer, dimethylallyl diphosphate (DMAPP).</text>
</comment>
<evidence type="ECO:0000256" key="6">
    <source>
        <dbReference type="ARBA" id="ARBA00022842"/>
    </source>
</evidence>
<dbReference type="EC" id="5.3.3.2" evidence="11"/>
<evidence type="ECO:0000256" key="4">
    <source>
        <dbReference type="ARBA" id="ARBA00022643"/>
    </source>
</evidence>
<gene>
    <name evidence="11" type="primary">fni</name>
    <name evidence="13" type="ORF">GXN76_05115</name>
</gene>
<comment type="cofactor">
    <cofactor evidence="11">
        <name>NADPH</name>
        <dbReference type="ChEBI" id="CHEBI:57783"/>
    </cofactor>
</comment>
<comment type="subcellular location">
    <subcellularLocation>
        <location evidence="11">Cytoplasm</location>
    </subcellularLocation>
</comment>
<evidence type="ECO:0000256" key="8">
    <source>
        <dbReference type="ARBA" id="ARBA00023229"/>
    </source>
</evidence>
<dbReference type="SUPFAM" id="SSF51395">
    <property type="entry name" value="FMN-linked oxidoreductases"/>
    <property type="match status" value="1"/>
</dbReference>
<dbReference type="GO" id="GO:0008299">
    <property type="term" value="P:isoprenoid biosynthetic process"/>
    <property type="evidence" value="ECO:0007669"/>
    <property type="project" value="UniProtKB-UniRule"/>
</dbReference>
<dbReference type="InterPro" id="IPR013785">
    <property type="entry name" value="Aldolase_TIM"/>
</dbReference>
<feature type="binding site" evidence="11">
    <location>
        <begin position="70"/>
        <end position="72"/>
    </location>
    <ligand>
        <name>FMN</name>
        <dbReference type="ChEBI" id="CHEBI:58210"/>
    </ligand>
</feature>
<keyword evidence="14" id="KW-1185">Reference proteome</keyword>
<dbReference type="Gene3D" id="3.20.20.70">
    <property type="entry name" value="Aldolase class I"/>
    <property type="match status" value="1"/>
</dbReference>
<evidence type="ECO:0000256" key="9">
    <source>
        <dbReference type="ARBA" id="ARBA00023235"/>
    </source>
</evidence>
<protein>
    <recommendedName>
        <fullName evidence="11">Isopentenyl-diphosphate delta-isomerase</fullName>
        <shortName evidence="11">IPP isomerase</shortName>
        <ecNumber evidence="11">5.3.3.2</ecNumber>
    </recommendedName>
    <alternativeName>
        <fullName evidence="11">Isopentenyl diphosphate:dimethylallyl diphosphate isomerase</fullName>
    </alternativeName>
    <alternativeName>
        <fullName evidence="11">Isopentenyl pyrophosphate isomerase</fullName>
    </alternativeName>
    <alternativeName>
        <fullName evidence="11">Type 2 isopentenyl diphosphate isomerase</fullName>
        <shortName evidence="11">IDI-2</shortName>
    </alternativeName>
</protein>
<keyword evidence="8 11" id="KW-0414">Isoprene biosynthesis</keyword>
<keyword evidence="6 11" id="KW-0460">Magnesium</keyword>
<feature type="domain" description="FMN-dependent dehydrogenase" evidence="12">
    <location>
        <begin position="179"/>
        <end position="342"/>
    </location>
</feature>
<keyword evidence="3 11" id="KW-0285">Flavoprotein</keyword>
<feature type="binding site" evidence="11">
    <location>
        <position position="195"/>
    </location>
    <ligand>
        <name>FMN</name>
        <dbReference type="ChEBI" id="CHEBI:58210"/>
    </ligand>
</feature>
<dbReference type="CDD" id="cd02811">
    <property type="entry name" value="IDI-2_FMN"/>
    <property type="match status" value="1"/>
</dbReference>
<dbReference type="HAMAP" id="MF_00354">
    <property type="entry name" value="Idi_2"/>
    <property type="match status" value="1"/>
</dbReference>
<dbReference type="PANTHER" id="PTHR43665:SF1">
    <property type="entry name" value="ISOPENTENYL-DIPHOSPHATE DELTA-ISOMERASE"/>
    <property type="match status" value="1"/>
</dbReference>
<feature type="binding site" evidence="11">
    <location>
        <position position="69"/>
    </location>
    <ligand>
        <name>FMN</name>
        <dbReference type="ChEBI" id="CHEBI:58210"/>
    </ligand>
</feature>
<dbReference type="GO" id="GO:0004452">
    <property type="term" value="F:isopentenyl-diphosphate delta-isomerase activity"/>
    <property type="evidence" value="ECO:0007669"/>
    <property type="project" value="UniProtKB-UniRule"/>
</dbReference>
<evidence type="ECO:0000256" key="5">
    <source>
        <dbReference type="ARBA" id="ARBA00022723"/>
    </source>
</evidence>
<dbReference type="NCBIfam" id="TIGR02151">
    <property type="entry name" value="IPP_isom_2"/>
    <property type="match status" value="1"/>
</dbReference>
<feature type="binding site" evidence="11">
    <location>
        <position position="163"/>
    </location>
    <ligand>
        <name>substrate</name>
    </ligand>
</feature>
<dbReference type="RefSeq" id="WP_173221112.1">
    <property type="nucleotide sequence ID" value="NZ_CP048104.1"/>
</dbReference>
<keyword evidence="2 11" id="KW-0963">Cytoplasm</keyword>
<evidence type="ECO:0000256" key="10">
    <source>
        <dbReference type="ARBA" id="ARBA00025810"/>
    </source>
</evidence>
<proteinExistence type="inferred from homology"/>
<dbReference type="InterPro" id="IPR011179">
    <property type="entry name" value="IPdP_isomerase"/>
</dbReference>
<dbReference type="GO" id="GO:0005737">
    <property type="term" value="C:cytoplasm"/>
    <property type="evidence" value="ECO:0007669"/>
    <property type="project" value="UniProtKB-SubCell"/>
</dbReference>
<dbReference type="GO" id="GO:0070402">
    <property type="term" value="F:NADPH binding"/>
    <property type="evidence" value="ECO:0007669"/>
    <property type="project" value="UniProtKB-UniRule"/>
</dbReference>
<dbReference type="GO" id="GO:0016491">
    <property type="term" value="F:oxidoreductase activity"/>
    <property type="evidence" value="ECO:0007669"/>
    <property type="project" value="InterPro"/>
</dbReference>
<sequence length="356" mass="39166">MTSNNYPTDKRKSEHIDIVLNQKVTGTNITTGFEAYQFRHNALPEINFDDVSLYTTFLGKPLKAPFLVSSMTGGTDQAWKINKHLAVAAEEQGWAMGLGSVRAAIEQPSTAYTFQLREYAPTIPILANLGAAQLNYGYGVNECRQVVELTQADALIFHLNSLQEVFQPEGDTRFRSLIRQIAEVCKKLDVPVGVKEVGWGIDGKVAKLLFEAGIHFIDVAGAGGTSWSQVEKYRSQHKDPLRYQAAEAFTDWGIPTAECVIDVRQRNPQGTVISSGGLYTGVEGAKAIALGADLAGYGRSLLTAATQSTPEQLRFVMQRIELECKIAMFGIGAATLSDLKRTDRIHHIHTRTTFRT</sequence>
<evidence type="ECO:0000259" key="12">
    <source>
        <dbReference type="Pfam" id="PF01070"/>
    </source>
</evidence>
<feature type="binding site" evidence="11">
    <location>
        <begin position="100"/>
        <end position="102"/>
    </location>
    <ligand>
        <name>substrate</name>
    </ligand>
</feature>
<dbReference type="Pfam" id="PF01070">
    <property type="entry name" value="FMN_dh"/>
    <property type="match status" value="2"/>
</dbReference>
<dbReference type="PIRSF" id="PIRSF003314">
    <property type="entry name" value="IPP_isomerase"/>
    <property type="match status" value="1"/>
</dbReference>
<dbReference type="KEGG" id="kpul:GXN76_05115"/>
<evidence type="ECO:0000256" key="7">
    <source>
        <dbReference type="ARBA" id="ARBA00022857"/>
    </source>
</evidence>
<dbReference type="AlphaFoldDB" id="A0A7D4C5M4"/>
<comment type="caution">
    <text evidence="11">Lacks conserved residue(s) required for the propagation of feature annotation.</text>
</comment>
<comment type="catalytic activity">
    <reaction evidence="11">
        <text>isopentenyl diphosphate = dimethylallyl diphosphate</text>
        <dbReference type="Rhea" id="RHEA:23284"/>
        <dbReference type="ChEBI" id="CHEBI:57623"/>
        <dbReference type="ChEBI" id="CHEBI:128769"/>
        <dbReference type="EC" id="5.3.3.2"/>
    </reaction>
</comment>
<dbReference type="GO" id="GO:0010181">
    <property type="term" value="F:FMN binding"/>
    <property type="evidence" value="ECO:0007669"/>
    <property type="project" value="UniProtKB-UniRule"/>
</dbReference>
<comment type="similarity">
    <text evidence="11">Belongs to the IPP isomerase type 2 family.</text>
</comment>
<name>A0A7D4C5M4_9BACL</name>
<dbReference type="Proteomes" id="UP000503088">
    <property type="component" value="Chromosome"/>
</dbReference>
<feature type="binding site" evidence="11">
    <location>
        <position position="164"/>
    </location>
    <ligand>
        <name>Mg(2+)</name>
        <dbReference type="ChEBI" id="CHEBI:18420"/>
    </ligand>
</feature>
<feature type="binding site" evidence="11">
    <location>
        <position position="128"/>
    </location>
    <ligand>
        <name>FMN</name>
        <dbReference type="ChEBI" id="CHEBI:58210"/>
    </ligand>
</feature>
<comment type="cofactor">
    <cofactor evidence="1 11">
        <name>FMN</name>
        <dbReference type="ChEBI" id="CHEBI:58210"/>
    </cofactor>
</comment>
<reference evidence="13 14" key="1">
    <citation type="submission" date="2020-01" db="EMBL/GenBank/DDBJ databases">
        <authorList>
            <person name="Gulvik C.A."/>
            <person name="Batra D.G."/>
        </authorList>
    </citation>
    <scope>NUCLEOTIDE SEQUENCE [LARGE SCALE GENOMIC DNA]</scope>
    <source>
        <strain evidence="13 14">W9323</strain>
    </source>
</reference>
<evidence type="ECO:0000313" key="13">
    <source>
        <dbReference type="EMBL" id="QKG83916.1"/>
    </source>
</evidence>
<comment type="cofactor">
    <cofactor evidence="11">
        <name>Mg(2+)</name>
        <dbReference type="ChEBI" id="CHEBI:18420"/>
    </cofactor>
</comment>
<feature type="binding site" evidence="11">
    <location>
        <position position="100"/>
    </location>
    <ligand>
        <name>FMN</name>
        <dbReference type="ChEBI" id="CHEBI:58210"/>
    </ligand>
</feature>
<keyword evidence="7 11" id="KW-0521">NADP</keyword>
<dbReference type="EMBL" id="CP048104">
    <property type="protein sequence ID" value="QKG83916.1"/>
    <property type="molecule type" value="Genomic_DNA"/>
</dbReference>
<evidence type="ECO:0000256" key="1">
    <source>
        <dbReference type="ARBA" id="ARBA00001917"/>
    </source>
</evidence>
<accession>A0A7D4C5M4</accession>
<evidence type="ECO:0000313" key="14">
    <source>
        <dbReference type="Proteomes" id="UP000503088"/>
    </source>
</evidence>
<dbReference type="GO" id="GO:0000287">
    <property type="term" value="F:magnesium ion binding"/>
    <property type="evidence" value="ECO:0007669"/>
    <property type="project" value="UniProtKB-UniRule"/>
</dbReference>
<keyword evidence="5 11" id="KW-0479">Metal-binding</keyword>
<evidence type="ECO:0000256" key="3">
    <source>
        <dbReference type="ARBA" id="ARBA00022630"/>
    </source>
</evidence>
<keyword evidence="9 11" id="KW-0413">Isomerase</keyword>
<dbReference type="PANTHER" id="PTHR43665">
    <property type="entry name" value="ISOPENTENYL-DIPHOSPHATE DELTA-ISOMERASE"/>
    <property type="match status" value="1"/>
</dbReference>
<feature type="domain" description="FMN-dependent dehydrogenase" evidence="12">
    <location>
        <begin position="13"/>
        <end position="103"/>
    </location>
</feature>
<organism evidence="13 14">
    <name type="scientific">Kroppenstedtia pulmonis</name>
    <dbReference type="NCBI Taxonomy" id="1380685"/>
    <lineage>
        <taxon>Bacteria</taxon>
        <taxon>Bacillati</taxon>
        <taxon>Bacillota</taxon>
        <taxon>Bacilli</taxon>
        <taxon>Bacillales</taxon>
        <taxon>Thermoactinomycetaceae</taxon>
        <taxon>Kroppenstedtia</taxon>
    </lineage>
</organism>
<dbReference type="InterPro" id="IPR000262">
    <property type="entry name" value="FMN-dep_DH"/>
</dbReference>
<comment type="subunit">
    <text evidence="10 11">Homooctamer. Dimer of tetramers.</text>
</comment>
<evidence type="ECO:0000256" key="11">
    <source>
        <dbReference type="HAMAP-Rule" id="MF_00354"/>
    </source>
</evidence>
<feature type="binding site" evidence="11">
    <location>
        <begin position="11"/>
        <end position="12"/>
    </location>
    <ligand>
        <name>substrate</name>
    </ligand>
</feature>
<feature type="binding site" evidence="11">
    <location>
        <position position="225"/>
    </location>
    <ligand>
        <name>FMN</name>
        <dbReference type="ChEBI" id="CHEBI:58210"/>
    </ligand>
</feature>